<dbReference type="AlphaFoldDB" id="K6UXR1"/>
<organism evidence="2 3">
    <name type="scientific">Gordonia rhizosphera NBRC 16068</name>
    <dbReference type="NCBI Taxonomy" id="1108045"/>
    <lineage>
        <taxon>Bacteria</taxon>
        <taxon>Bacillati</taxon>
        <taxon>Actinomycetota</taxon>
        <taxon>Actinomycetes</taxon>
        <taxon>Mycobacteriales</taxon>
        <taxon>Gordoniaceae</taxon>
        <taxon>Gordonia</taxon>
    </lineage>
</organism>
<dbReference type="EMBL" id="BAHC01000008">
    <property type="protein sequence ID" value="GAB88183.1"/>
    <property type="molecule type" value="Genomic_DNA"/>
</dbReference>
<protein>
    <submittedName>
        <fullName evidence="2">Uncharacterized protein</fullName>
    </submittedName>
</protein>
<evidence type="ECO:0000256" key="1">
    <source>
        <dbReference type="SAM" id="MobiDB-lite"/>
    </source>
</evidence>
<feature type="region of interest" description="Disordered" evidence="1">
    <location>
        <begin position="33"/>
        <end position="58"/>
    </location>
</feature>
<proteinExistence type="predicted"/>
<name>K6UXR1_9ACTN</name>
<keyword evidence="3" id="KW-1185">Reference proteome</keyword>
<sequence>MIAAQTIWSWEPSQLVGNLEAIAVAAQGGDHRAADVREGRSGCESPSKRCHGDVESLG</sequence>
<reference evidence="2 3" key="1">
    <citation type="submission" date="2012-08" db="EMBL/GenBank/DDBJ databases">
        <title>Whole genome shotgun sequence of Gordonia rhizosphera NBRC 16068.</title>
        <authorList>
            <person name="Takarada H."/>
            <person name="Isaki S."/>
            <person name="Hosoyama A."/>
            <person name="Tsuchikane K."/>
            <person name="Katsumata H."/>
            <person name="Baba S."/>
            <person name="Ohji S."/>
            <person name="Yamazaki S."/>
            <person name="Fujita N."/>
        </authorList>
    </citation>
    <scope>NUCLEOTIDE SEQUENCE [LARGE SCALE GENOMIC DNA]</scope>
    <source>
        <strain evidence="2 3">NBRC 16068</strain>
    </source>
</reference>
<dbReference type="STRING" id="1108045.GORHZ_008_00020"/>
<evidence type="ECO:0000313" key="3">
    <source>
        <dbReference type="Proteomes" id="UP000008363"/>
    </source>
</evidence>
<gene>
    <name evidence="2" type="ORF">GORHZ_008_00020</name>
</gene>
<evidence type="ECO:0000313" key="2">
    <source>
        <dbReference type="EMBL" id="GAB88183.1"/>
    </source>
</evidence>
<dbReference type="Proteomes" id="UP000008363">
    <property type="component" value="Unassembled WGS sequence"/>
</dbReference>
<accession>K6UXR1</accession>
<comment type="caution">
    <text evidence="2">The sequence shown here is derived from an EMBL/GenBank/DDBJ whole genome shotgun (WGS) entry which is preliminary data.</text>
</comment>